<evidence type="ECO:0000313" key="5">
    <source>
        <dbReference type="Proteomes" id="UP000215902"/>
    </source>
</evidence>
<dbReference type="InterPro" id="IPR058055">
    <property type="entry name" value="PA-PLA1"/>
</dbReference>
<protein>
    <recommendedName>
        <fullName evidence="3">DDHD domain-containing protein</fullName>
    </recommendedName>
</protein>
<dbReference type="GO" id="GO:0005737">
    <property type="term" value="C:cytoplasm"/>
    <property type="evidence" value="ECO:0007669"/>
    <property type="project" value="TreeGrafter"/>
</dbReference>
<dbReference type="PANTHER" id="PTHR23509:SF48">
    <property type="entry name" value="INTRACELLULAR PHOSPHOLIPASE A1"/>
    <property type="match status" value="1"/>
</dbReference>
<dbReference type="EMBL" id="NIVC01004373">
    <property type="protein sequence ID" value="PAA47662.1"/>
    <property type="molecule type" value="Genomic_DNA"/>
</dbReference>
<evidence type="ECO:0000313" key="4">
    <source>
        <dbReference type="EMBL" id="PAA47662.1"/>
    </source>
</evidence>
<comment type="similarity">
    <text evidence="1">Belongs to the PA-PLA1 family.</text>
</comment>
<dbReference type="InterPro" id="IPR004177">
    <property type="entry name" value="DDHD_dom"/>
</dbReference>
<name>A0A267DGF8_9PLAT</name>
<evidence type="ECO:0000256" key="2">
    <source>
        <dbReference type="SAM" id="Coils"/>
    </source>
</evidence>
<dbReference type="GO" id="GO:0046872">
    <property type="term" value="F:metal ion binding"/>
    <property type="evidence" value="ECO:0007669"/>
    <property type="project" value="InterPro"/>
</dbReference>
<evidence type="ECO:0000259" key="3">
    <source>
        <dbReference type="PROSITE" id="PS51043"/>
    </source>
</evidence>
<keyword evidence="5" id="KW-1185">Reference proteome</keyword>
<feature type="non-terminal residue" evidence="4">
    <location>
        <position position="582"/>
    </location>
</feature>
<dbReference type="PANTHER" id="PTHR23509">
    <property type="entry name" value="PA-PL1 PHOSPHOLIPASE FAMILY"/>
    <property type="match status" value="1"/>
</dbReference>
<gene>
    <name evidence="4" type="ORF">BOX15_Mlig000894g3</name>
</gene>
<feature type="domain" description="DDHD" evidence="3">
    <location>
        <begin position="536"/>
        <end position="582"/>
    </location>
</feature>
<evidence type="ECO:0000256" key="1">
    <source>
        <dbReference type="ARBA" id="ARBA00038464"/>
    </source>
</evidence>
<reference evidence="4 5" key="1">
    <citation type="submission" date="2017-06" db="EMBL/GenBank/DDBJ databases">
        <title>A platform for efficient transgenesis in Macrostomum lignano, a flatworm model organism for stem cell research.</title>
        <authorList>
            <person name="Berezikov E."/>
        </authorList>
    </citation>
    <scope>NUCLEOTIDE SEQUENCE [LARGE SCALE GENOMIC DNA]</scope>
    <source>
        <strain evidence="4">DV1</strain>
        <tissue evidence="4">Whole organism</tissue>
    </source>
</reference>
<accession>A0A267DGF8</accession>
<dbReference type="AlphaFoldDB" id="A0A267DGF8"/>
<proteinExistence type="inferred from homology"/>
<feature type="coiled-coil region" evidence="2">
    <location>
        <begin position="471"/>
        <end position="501"/>
    </location>
</feature>
<organism evidence="4 5">
    <name type="scientific">Macrostomum lignano</name>
    <dbReference type="NCBI Taxonomy" id="282301"/>
    <lineage>
        <taxon>Eukaryota</taxon>
        <taxon>Metazoa</taxon>
        <taxon>Spiralia</taxon>
        <taxon>Lophotrochozoa</taxon>
        <taxon>Platyhelminthes</taxon>
        <taxon>Rhabditophora</taxon>
        <taxon>Macrostomorpha</taxon>
        <taxon>Macrostomida</taxon>
        <taxon>Macrostomidae</taxon>
        <taxon>Macrostomum</taxon>
    </lineage>
</organism>
<dbReference type="Proteomes" id="UP000215902">
    <property type="component" value="Unassembled WGS sequence"/>
</dbReference>
<comment type="caution">
    <text evidence="4">The sequence shown here is derived from an EMBL/GenBank/DDBJ whole genome shotgun (WGS) entry which is preliminary data.</text>
</comment>
<dbReference type="GO" id="GO:0004620">
    <property type="term" value="F:phospholipase activity"/>
    <property type="evidence" value="ECO:0007669"/>
    <property type="project" value="TreeGrafter"/>
</dbReference>
<keyword evidence="2" id="KW-0175">Coiled coil</keyword>
<sequence length="582" mass="65459">MADSSEVQLTEREGLSYRDQCRYRGIDPLTSASTDSYLRDYDALSFSSEDVSSTASSTTNNPEYAAAAARINRRAMTNPLYPANDCVAELRPEEIRWFYQEEGEKKWLPFNGYDSLRLECKHRELLCTAAGAAAEAPATGGSGDSHTEKILVRGGLFEADIAARSCRPIYWSEMRVNKMSVKQTAVLSRGTWFRENGWQPLPEDLAAQIEAEHLAKFEGLRYEESPVCREGGSSVGGGSASGSSKSKEAIHSLRLTDCHVNWYDLRQVHLYQDSTSRFILQKLGVQRTGARLVRGYKDEAKVEEKLADITHLVFVIHGIGQKMRTGAIVKCAFDLRQTCERIKKKFFPDLDSANQRVEFLPVEWRSALTLDGDTVDSITPPNIRGLRTLLNSSAMDVLYYTSPLYRAEITHGLQTELSRLYSMFCARHPYFEPAGGKVSVIGHSLGCVITYDIVMGWNPMQLYDQFVHSYLNDKSNDREECQQVLKELDEARKKVTELEYSLLSMAEKQHKSANSCTNFRQANFPSNFKSGPLWRGLPQLENLFCLGSPLAVFLALRGIRPKGNGTQEDIVPKSIVNRIYNI</sequence>
<dbReference type="OrthoDB" id="431378at2759"/>
<dbReference type="STRING" id="282301.A0A267DGF8"/>
<dbReference type="Pfam" id="PF02862">
    <property type="entry name" value="DDHD"/>
    <property type="match status" value="1"/>
</dbReference>
<dbReference type="PROSITE" id="PS51043">
    <property type="entry name" value="DDHD"/>
    <property type="match status" value="1"/>
</dbReference>